<reference evidence="19 20" key="1">
    <citation type="journal article" date="2014" name="J. Biotechnol.">
        <title>Complete genome sequence of the actinobacterium Actinoplanes friuliensis HAG 010964, producer of the lipopeptide antibiotic friulimycin.</title>
        <authorList>
            <person name="Ruckert C."/>
            <person name="Szczepanowski R."/>
            <person name="Albersmeier A."/>
            <person name="Goesmann A."/>
            <person name="Fischer N."/>
            <person name="Steinkamper A."/>
            <person name="Puhler A."/>
            <person name="Biener R."/>
            <person name="Schwartz D."/>
            <person name="Kalinowski J."/>
        </authorList>
    </citation>
    <scope>NUCLEOTIDE SEQUENCE [LARGE SCALE GENOMIC DNA]</scope>
    <source>
        <strain evidence="19 20">DSM 7358</strain>
    </source>
</reference>
<dbReference type="AlphaFoldDB" id="U5VWS2"/>
<dbReference type="EC" id="2.7.13.3" evidence="4"/>
<dbReference type="GO" id="GO:0005524">
    <property type="term" value="F:ATP binding"/>
    <property type="evidence" value="ECO:0007669"/>
    <property type="project" value="UniProtKB-KW"/>
</dbReference>
<gene>
    <name evidence="19" type="ORF">AFR_08960</name>
</gene>
<dbReference type="Proteomes" id="UP000017746">
    <property type="component" value="Chromosome"/>
</dbReference>
<feature type="transmembrane region" description="Helical" evidence="16">
    <location>
        <begin position="31"/>
        <end position="50"/>
    </location>
</feature>
<dbReference type="GO" id="GO:0000156">
    <property type="term" value="F:phosphorelay response regulator activity"/>
    <property type="evidence" value="ECO:0007669"/>
    <property type="project" value="TreeGrafter"/>
</dbReference>
<feature type="transmembrane region" description="Helical" evidence="16">
    <location>
        <begin position="155"/>
        <end position="173"/>
    </location>
</feature>
<dbReference type="eggNOG" id="COG3447">
    <property type="taxonomic scope" value="Bacteria"/>
</dbReference>
<keyword evidence="10" id="KW-0067">ATP-binding</keyword>
<feature type="domain" description="PAS" evidence="18">
    <location>
        <begin position="312"/>
        <end position="348"/>
    </location>
</feature>
<comment type="subcellular location">
    <subcellularLocation>
        <location evidence="3">Cell membrane</location>
    </subcellularLocation>
    <subcellularLocation>
        <location evidence="2">Membrane</location>
        <topology evidence="2">Multi-pass membrane protein</topology>
    </subcellularLocation>
</comment>
<dbReference type="PANTHER" id="PTHR42878:SF7">
    <property type="entry name" value="SENSOR HISTIDINE KINASE GLRK"/>
    <property type="match status" value="1"/>
</dbReference>
<feature type="transmembrane region" description="Helical" evidence="16">
    <location>
        <begin position="239"/>
        <end position="259"/>
    </location>
</feature>
<feature type="domain" description="Histidine kinase" evidence="17">
    <location>
        <begin position="447"/>
        <end position="666"/>
    </location>
</feature>
<evidence type="ECO:0000256" key="11">
    <source>
        <dbReference type="ARBA" id="ARBA00022989"/>
    </source>
</evidence>
<feature type="transmembrane region" description="Helical" evidence="16">
    <location>
        <begin position="57"/>
        <end position="75"/>
    </location>
</feature>
<sequence>MTFRQALSRTAGFGLVYLLATYLGRLTVMDGTSLSLVWPAAGVLALWFVAQRTSRWKWLDVAVLAVITMVVNTQTGAPARLAAVFVVANLVQALVFAHLLERWVPGLWSTGGRPLARLSELWGLVGAATVSTTASALIGPTGIWLDSGHYSWTSAAVWLARNTVSILLIGVAARRFDGLLGRDRITKIKVKFRFEYAAVVLCSACAYYFAFLVVDGLPVAFALIGLTAWAALRLHTSFVILHDLAFGTLAVLFTLHGSGPFAQIDSLPMRALVAQLFVGTIAIVGLALALGRDERVALLDRLMASERAATEQAQLLTTIIDSMSEGLGVIDEKGGFLLRNPAATSLLGGRPNPSGQVRDPGYYGLFHADGTPVGEADMPHHLAFGGTGVQNADYLVRNAELPEGRIINLSATRLPVNMDGATHAVVVFRDVTADRRRRDELVSFAGVVAHDLLNPLATIEGWAEALHQSLNERDDHESVDSVIRIQRAAARMSSLINGLLAFTTARDATLSASTVDLREVVGEIAAGRVDQAQSTGTPVPRFVIGDLGAVDADPVLVRQLLDNLIGNAVKYTAPGVTPYVSVVSEPAADGFVRIDVVDNGIGIPPGQHEAIFHNFHRAHRTAGYAGTGLGLTICKRIVERHGGTIAATDNPSGRGSRMTFTLPAGNHVGPEARQRSQV</sequence>
<dbReference type="Pfam" id="PF00512">
    <property type="entry name" value="HisKA"/>
    <property type="match status" value="1"/>
</dbReference>
<dbReference type="SUPFAM" id="SSF55874">
    <property type="entry name" value="ATPase domain of HSP90 chaperone/DNA topoisomerase II/histidine kinase"/>
    <property type="match status" value="1"/>
</dbReference>
<dbReference type="InterPro" id="IPR000014">
    <property type="entry name" value="PAS"/>
</dbReference>
<evidence type="ECO:0000256" key="9">
    <source>
        <dbReference type="ARBA" id="ARBA00022777"/>
    </source>
</evidence>
<dbReference type="GO" id="GO:0000155">
    <property type="term" value="F:phosphorelay sensor kinase activity"/>
    <property type="evidence" value="ECO:0007669"/>
    <property type="project" value="InterPro"/>
</dbReference>
<organism evidence="19 20">
    <name type="scientific">Actinoplanes friuliensis DSM 7358</name>
    <dbReference type="NCBI Taxonomy" id="1246995"/>
    <lineage>
        <taxon>Bacteria</taxon>
        <taxon>Bacillati</taxon>
        <taxon>Actinomycetota</taxon>
        <taxon>Actinomycetes</taxon>
        <taxon>Micromonosporales</taxon>
        <taxon>Micromonosporaceae</taxon>
        <taxon>Actinoplanes</taxon>
    </lineage>
</organism>
<evidence type="ECO:0000256" key="2">
    <source>
        <dbReference type="ARBA" id="ARBA00004141"/>
    </source>
</evidence>
<dbReference type="InterPro" id="IPR036890">
    <property type="entry name" value="HATPase_C_sf"/>
</dbReference>
<dbReference type="GO" id="GO:0030295">
    <property type="term" value="F:protein kinase activator activity"/>
    <property type="evidence" value="ECO:0007669"/>
    <property type="project" value="TreeGrafter"/>
</dbReference>
<feature type="transmembrane region" description="Helical" evidence="16">
    <location>
        <begin position="81"/>
        <end position="100"/>
    </location>
</feature>
<dbReference type="Gene3D" id="3.30.565.10">
    <property type="entry name" value="Histidine kinase-like ATPase, C-terminal domain"/>
    <property type="match status" value="1"/>
</dbReference>
<dbReference type="PRINTS" id="PR00344">
    <property type="entry name" value="BCTRLSENSOR"/>
</dbReference>
<evidence type="ECO:0000256" key="3">
    <source>
        <dbReference type="ARBA" id="ARBA00004236"/>
    </source>
</evidence>
<dbReference type="Gene3D" id="3.30.450.20">
    <property type="entry name" value="PAS domain"/>
    <property type="match status" value="1"/>
</dbReference>
<name>U5VWS2_9ACTN</name>
<keyword evidence="11 16" id="KW-1133">Transmembrane helix</keyword>
<dbReference type="SUPFAM" id="SSF47384">
    <property type="entry name" value="Homodimeric domain of signal transducing histidine kinase"/>
    <property type="match status" value="1"/>
</dbReference>
<dbReference type="STRING" id="1246995.AFR_08960"/>
<keyword evidence="9 19" id="KW-0418">Kinase</keyword>
<evidence type="ECO:0000256" key="7">
    <source>
        <dbReference type="ARBA" id="ARBA00022692"/>
    </source>
</evidence>
<feature type="region of interest" description="Disordered" evidence="15">
    <location>
        <begin position="645"/>
        <end position="678"/>
    </location>
</feature>
<dbReference type="PROSITE" id="PS50109">
    <property type="entry name" value="HIS_KIN"/>
    <property type="match status" value="1"/>
</dbReference>
<dbReference type="SMART" id="SM00388">
    <property type="entry name" value="HisKA"/>
    <property type="match status" value="1"/>
</dbReference>
<evidence type="ECO:0000259" key="17">
    <source>
        <dbReference type="PROSITE" id="PS50109"/>
    </source>
</evidence>
<dbReference type="SMART" id="SM00387">
    <property type="entry name" value="HATPase_c"/>
    <property type="match status" value="1"/>
</dbReference>
<evidence type="ECO:0000256" key="10">
    <source>
        <dbReference type="ARBA" id="ARBA00022840"/>
    </source>
</evidence>
<evidence type="ECO:0000256" key="13">
    <source>
        <dbReference type="ARBA" id="ARBA00023136"/>
    </source>
</evidence>
<evidence type="ECO:0000256" key="6">
    <source>
        <dbReference type="ARBA" id="ARBA00022679"/>
    </source>
</evidence>
<dbReference type="Gene3D" id="1.10.287.130">
    <property type="match status" value="1"/>
</dbReference>
<feature type="transmembrane region" description="Helical" evidence="16">
    <location>
        <begin position="7"/>
        <end position="25"/>
    </location>
</feature>
<evidence type="ECO:0000256" key="16">
    <source>
        <dbReference type="SAM" id="Phobius"/>
    </source>
</evidence>
<evidence type="ECO:0000313" key="20">
    <source>
        <dbReference type="Proteomes" id="UP000017746"/>
    </source>
</evidence>
<dbReference type="OrthoDB" id="5241402at2"/>
<dbReference type="InterPro" id="IPR050351">
    <property type="entry name" value="BphY/WalK/GraS-like"/>
</dbReference>
<keyword evidence="12" id="KW-0902">Two-component regulatory system</keyword>
<dbReference type="InterPro" id="IPR003661">
    <property type="entry name" value="HisK_dim/P_dom"/>
</dbReference>
<evidence type="ECO:0000256" key="8">
    <source>
        <dbReference type="ARBA" id="ARBA00022741"/>
    </source>
</evidence>
<dbReference type="SUPFAM" id="SSF55785">
    <property type="entry name" value="PYP-like sensor domain (PAS domain)"/>
    <property type="match status" value="1"/>
</dbReference>
<protein>
    <recommendedName>
        <fullName evidence="14">Sensor-like histidine kinase SenX3</fullName>
        <ecNumber evidence="4">2.7.13.3</ecNumber>
    </recommendedName>
</protein>
<keyword evidence="7 16" id="KW-0812">Transmembrane</keyword>
<evidence type="ECO:0000256" key="14">
    <source>
        <dbReference type="ARBA" id="ARBA00039401"/>
    </source>
</evidence>
<dbReference type="PROSITE" id="PS50112">
    <property type="entry name" value="PAS"/>
    <property type="match status" value="1"/>
</dbReference>
<keyword evidence="8" id="KW-0547">Nucleotide-binding</keyword>
<dbReference type="eggNOG" id="COG4251">
    <property type="taxonomic scope" value="Bacteria"/>
</dbReference>
<dbReference type="EMBL" id="CP006272">
    <property type="protein sequence ID" value="AGZ40081.1"/>
    <property type="molecule type" value="Genomic_DNA"/>
</dbReference>
<keyword evidence="5" id="KW-0597">Phosphoprotein</keyword>
<evidence type="ECO:0000256" key="5">
    <source>
        <dbReference type="ARBA" id="ARBA00022553"/>
    </source>
</evidence>
<dbReference type="GO" id="GO:0007234">
    <property type="term" value="P:osmosensory signaling via phosphorelay pathway"/>
    <property type="evidence" value="ECO:0007669"/>
    <property type="project" value="TreeGrafter"/>
</dbReference>
<dbReference type="InterPro" id="IPR005467">
    <property type="entry name" value="His_kinase_dom"/>
</dbReference>
<evidence type="ECO:0000256" key="12">
    <source>
        <dbReference type="ARBA" id="ARBA00023012"/>
    </source>
</evidence>
<dbReference type="RefSeq" id="WP_023359612.1">
    <property type="nucleotide sequence ID" value="NC_022657.1"/>
</dbReference>
<dbReference type="InterPro" id="IPR004358">
    <property type="entry name" value="Sig_transdc_His_kin-like_C"/>
</dbReference>
<dbReference type="Pfam" id="PF02518">
    <property type="entry name" value="HATPase_c"/>
    <property type="match status" value="1"/>
</dbReference>
<dbReference type="PATRIC" id="fig|1246995.3.peg.1823"/>
<dbReference type="InterPro" id="IPR003594">
    <property type="entry name" value="HATPase_dom"/>
</dbReference>
<evidence type="ECO:0000256" key="15">
    <source>
        <dbReference type="SAM" id="MobiDB-lite"/>
    </source>
</evidence>
<comment type="catalytic activity">
    <reaction evidence="1">
        <text>ATP + protein L-histidine = ADP + protein N-phospho-L-histidine.</text>
        <dbReference type="EC" id="2.7.13.3"/>
    </reaction>
</comment>
<evidence type="ECO:0000259" key="18">
    <source>
        <dbReference type="PROSITE" id="PS50112"/>
    </source>
</evidence>
<evidence type="ECO:0000256" key="4">
    <source>
        <dbReference type="ARBA" id="ARBA00012438"/>
    </source>
</evidence>
<dbReference type="HOGENOM" id="CLU_410347_0_0_11"/>
<dbReference type="InterPro" id="IPR035965">
    <property type="entry name" value="PAS-like_dom_sf"/>
</dbReference>
<feature type="transmembrane region" description="Helical" evidence="16">
    <location>
        <begin position="121"/>
        <end position="143"/>
    </location>
</feature>
<dbReference type="GO" id="GO:0005886">
    <property type="term" value="C:plasma membrane"/>
    <property type="evidence" value="ECO:0007669"/>
    <property type="project" value="UniProtKB-SubCell"/>
</dbReference>
<dbReference type="KEGG" id="afs:AFR_08960"/>
<dbReference type="InterPro" id="IPR036097">
    <property type="entry name" value="HisK_dim/P_sf"/>
</dbReference>
<dbReference type="PANTHER" id="PTHR42878">
    <property type="entry name" value="TWO-COMPONENT HISTIDINE KINASE"/>
    <property type="match status" value="1"/>
</dbReference>
<accession>U5VWS2</accession>
<feature type="transmembrane region" description="Helical" evidence="16">
    <location>
        <begin position="194"/>
        <end position="210"/>
    </location>
</feature>
<proteinExistence type="predicted"/>
<keyword evidence="13 16" id="KW-0472">Membrane</keyword>
<feature type="transmembrane region" description="Helical" evidence="16">
    <location>
        <begin position="271"/>
        <end position="291"/>
    </location>
</feature>
<dbReference type="CDD" id="cd00082">
    <property type="entry name" value="HisKA"/>
    <property type="match status" value="1"/>
</dbReference>
<evidence type="ECO:0000313" key="19">
    <source>
        <dbReference type="EMBL" id="AGZ40081.1"/>
    </source>
</evidence>
<keyword evidence="6" id="KW-0808">Transferase</keyword>
<evidence type="ECO:0000256" key="1">
    <source>
        <dbReference type="ARBA" id="ARBA00000085"/>
    </source>
</evidence>
<keyword evidence="20" id="KW-1185">Reference proteome</keyword>